<reference evidence="3" key="1">
    <citation type="journal article" date="2017" name="Genome Biol.">
        <title>Comparative genomics reveals high biological diversity and specific adaptations in the industrially and medically important fungal genus Aspergillus.</title>
        <authorList>
            <person name="de Vries R.P."/>
            <person name="Riley R."/>
            <person name="Wiebenga A."/>
            <person name="Aguilar-Osorio G."/>
            <person name="Amillis S."/>
            <person name="Uchima C.A."/>
            <person name="Anderluh G."/>
            <person name="Asadollahi M."/>
            <person name="Askin M."/>
            <person name="Barry K."/>
            <person name="Battaglia E."/>
            <person name="Bayram O."/>
            <person name="Benocci T."/>
            <person name="Braus-Stromeyer S.A."/>
            <person name="Caldana C."/>
            <person name="Canovas D."/>
            <person name="Cerqueira G.C."/>
            <person name="Chen F."/>
            <person name="Chen W."/>
            <person name="Choi C."/>
            <person name="Clum A."/>
            <person name="Dos Santos R.A."/>
            <person name="Damasio A.R."/>
            <person name="Diallinas G."/>
            <person name="Emri T."/>
            <person name="Fekete E."/>
            <person name="Flipphi M."/>
            <person name="Freyberg S."/>
            <person name="Gallo A."/>
            <person name="Gournas C."/>
            <person name="Habgood R."/>
            <person name="Hainaut M."/>
            <person name="Harispe M.L."/>
            <person name="Henrissat B."/>
            <person name="Hilden K.S."/>
            <person name="Hope R."/>
            <person name="Hossain A."/>
            <person name="Karabika E."/>
            <person name="Karaffa L."/>
            <person name="Karanyi Z."/>
            <person name="Krasevec N."/>
            <person name="Kuo A."/>
            <person name="Kusch H."/>
            <person name="LaButti K."/>
            <person name="Lagendijk E.L."/>
            <person name="Lapidus A."/>
            <person name="Levasseur A."/>
            <person name="Lindquist E."/>
            <person name="Lipzen A."/>
            <person name="Logrieco A.F."/>
            <person name="MacCabe A."/>
            <person name="Maekelae M.R."/>
            <person name="Malavazi I."/>
            <person name="Melin P."/>
            <person name="Meyer V."/>
            <person name="Mielnichuk N."/>
            <person name="Miskei M."/>
            <person name="Molnar A.P."/>
            <person name="Mule G."/>
            <person name="Ngan C.Y."/>
            <person name="Orejas M."/>
            <person name="Orosz E."/>
            <person name="Ouedraogo J.P."/>
            <person name="Overkamp K.M."/>
            <person name="Park H.-S."/>
            <person name="Perrone G."/>
            <person name="Piumi F."/>
            <person name="Punt P.J."/>
            <person name="Ram A.F."/>
            <person name="Ramon A."/>
            <person name="Rauscher S."/>
            <person name="Record E."/>
            <person name="Riano-Pachon D.M."/>
            <person name="Robert V."/>
            <person name="Roehrig J."/>
            <person name="Ruller R."/>
            <person name="Salamov A."/>
            <person name="Salih N.S."/>
            <person name="Samson R.A."/>
            <person name="Sandor E."/>
            <person name="Sanguinetti M."/>
            <person name="Schuetze T."/>
            <person name="Sepcic K."/>
            <person name="Shelest E."/>
            <person name="Sherlock G."/>
            <person name="Sophianopoulou V."/>
            <person name="Squina F.M."/>
            <person name="Sun H."/>
            <person name="Susca A."/>
            <person name="Todd R.B."/>
            <person name="Tsang A."/>
            <person name="Unkles S.E."/>
            <person name="van de Wiele N."/>
            <person name="van Rossen-Uffink D."/>
            <person name="Oliveira J.V."/>
            <person name="Vesth T.C."/>
            <person name="Visser J."/>
            <person name="Yu J.-H."/>
            <person name="Zhou M."/>
            <person name="Andersen M.R."/>
            <person name="Archer D.B."/>
            <person name="Baker S.E."/>
            <person name="Benoit I."/>
            <person name="Brakhage A.A."/>
            <person name="Braus G.H."/>
            <person name="Fischer R."/>
            <person name="Frisvad J.C."/>
            <person name="Goldman G.H."/>
            <person name="Houbraken J."/>
            <person name="Oakley B."/>
            <person name="Pocsi I."/>
            <person name="Scazzocchio C."/>
            <person name="Seiboth B."/>
            <person name="vanKuyk P.A."/>
            <person name="Wortman J."/>
            <person name="Dyer P.S."/>
            <person name="Grigoriev I.V."/>
        </authorList>
    </citation>
    <scope>NUCLEOTIDE SEQUENCE [LARGE SCALE GENOMIC DNA]</scope>
    <source>
        <strain evidence="3">CBS 134.48</strain>
    </source>
</reference>
<proteinExistence type="predicted"/>
<keyword evidence="1" id="KW-0472">Membrane</keyword>
<protein>
    <submittedName>
        <fullName evidence="2">Uncharacterized protein</fullName>
    </submittedName>
</protein>
<gene>
    <name evidence="2" type="ORF">ASPTUDRAFT_785747</name>
</gene>
<feature type="transmembrane region" description="Helical" evidence="1">
    <location>
        <begin position="30"/>
        <end position="57"/>
    </location>
</feature>
<evidence type="ECO:0000256" key="1">
    <source>
        <dbReference type="SAM" id="Phobius"/>
    </source>
</evidence>
<name>A0A1L9MVD7_ASPTC</name>
<keyword evidence="1" id="KW-0812">Transmembrane</keyword>
<dbReference type="AlphaFoldDB" id="A0A1L9MVD7"/>
<dbReference type="Proteomes" id="UP000184304">
    <property type="component" value="Unassembled WGS sequence"/>
</dbReference>
<dbReference type="VEuPathDB" id="FungiDB:ASPTUDRAFT_785747"/>
<accession>A0A1L9MVD7</accession>
<organism evidence="2 3">
    <name type="scientific">Aspergillus tubingensis (strain CBS 134.48)</name>
    <dbReference type="NCBI Taxonomy" id="767770"/>
    <lineage>
        <taxon>Eukaryota</taxon>
        <taxon>Fungi</taxon>
        <taxon>Dikarya</taxon>
        <taxon>Ascomycota</taxon>
        <taxon>Pezizomycotina</taxon>
        <taxon>Eurotiomycetes</taxon>
        <taxon>Eurotiomycetidae</taxon>
        <taxon>Eurotiales</taxon>
        <taxon>Aspergillaceae</taxon>
        <taxon>Aspergillus</taxon>
        <taxon>Aspergillus subgen. Circumdati</taxon>
    </lineage>
</organism>
<evidence type="ECO:0000313" key="2">
    <source>
        <dbReference type="EMBL" id="OJI80825.1"/>
    </source>
</evidence>
<keyword evidence="1" id="KW-1133">Transmembrane helix</keyword>
<evidence type="ECO:0000313" key="3">
    <source>
        <dbReference type="Proteomes" id="UP000184304"/>
    </source>
</evidence>
<keyword evidence="3" id="KW-1185">Reference proteome</keyword>
<sequence length="70" mass="7627">MPCWPQDPPLRSSSITAAFHASSYLLPPRLYAFFLSTSSFHILSLIITSVLPTLLLINSALRTLGPSSLP</sequence>
<dbReference type="EMBL" id="KV878206">
    <property type="protein sequence ID" value="OJI80825.1"/>
    <property type="molecule type" value="Genomic_DNA"/>
</dbReference>